<feature type="compositionally biased region" description="Basic and acidic residues" evidence="1">
    <location>
        <begin position="1"/>
        <end position="13"/>
    </location>
</feature>
<feature type="compositionally biased region" description="Low complexity" evidence="1">
    <location>
        <begin position="132"/>
        <end position="142"/>
    </location>
</feature>
<accession>A0A6J4QEB7</accession>
<feature type="compositionally biased region" description="Basic and acidic residues" evidence="1">
    <location>
        <begin position="168"/>
        <end position="198"/>
    </location>
</feature>
<feature type="compositionally biased region" description="Basic residues" evidence="1">
    <location>
        <begin position="88"/>
        <end position="113"/>
    </location>
</feature>
<protein>
    <submittedName>
        <fullName evidence="2">Uncharacterized protein</fullName>
    </submittedName>
</protein>
<organism evidence="2">
    <name type="scientific">uncultured Ramlibacter sp</name>
    <dbReference type="NCBI Taxonomy" id="260755"/>
    <lineage>
        <taxon>Bacteria</taxon>
        <taxon>Pseudomonadati</taxon>
        <taxon>Pseudomonadota</taxon>
        <taxon>Betaproteobacteria</taxon>
        <taxon>Burkholderiales</taxon>
        <taxon>Comamonadaceae</taxon>
        <taxon>Ramlibacter</taxon>
        <taxon>environmental samples</taxon>
    </lineage>
</organism>
<name>A0A6J4QEB7_9BURK</name>
<feature type="compositionally biased region" description="Basic and acidic residues" evidence="1">
    <location>
        <begin position="78"/>
        <end position="87"/>
    </location>
</feature>
<feature type="compositionally biased region" description="Basic residues" evidence="1">
    <location>
        <begin position="260"/>
        <end position="270"/>
    </location>
</feature>
<dbReference type="AlphaFoldDB" id="A0A6J4QEB7"/>
<feature type="compositionally biased region" description="Basic residues" evidence="1">
    <location>
        <begin position="22"/>
        <end position="39"/>
    </location>
</feature>
<feature type="compositionally biased region" description="Basic residues" evidence="1">
    <location>
        <begin position="207"/>
        <end position="217"/>
    </location>
</feature>
<sequence length="270" mass="28887">GSHPPRPEQDWCHHVAVAHPGHDRRRQRNQTPRAGRHRRDGSGAAALHQRSRIGWLDPAAGGPGRAGQGGCVQAQGRPPERLHGQDRRAHRLRARGHPPVRGAHRQVRGHLPTHRPDAAQRAGGAGDGAPGRPGLRLPGSGRNARPDAAAHPQRGTRALPDAVPIDDGTGRRPDGANPVCRRDLHRLDGTDPGGDRSPHHAGPVAQRHSHGRTHRQRGLGTADPAGRAGRRGGTRRPLPGRADPGAGAPGHHQGLAGRDRRGRRRHARRL</sequence>
<reference evidence="2" key="1">
    <citation type="submission" date="2020-02" db="EMBL/GenBank/DDBJ databases">
        <authorList>
            <person name="Meier V. D."/>
        </authorList>
    </citation>
    <scope>NUCLEOTIDE SEQUENCE</scope>
    <source>
        <strain evidence="2">AVDCRST_MAG51</strain>
    </source>
</reference>
<feature type="compositionally biased region" description="Gly residues" evidence="1">
    <location>
        <begin position="61"/>
        <end position="70"/>
    </location>
</feature>
<evidence type="ECO:0000256" key="1">
    <source>
        <dbReference type="SAM" id="MobiDB-lite"/>
    </source>
</evidence>
<gene>
    <name evidence="2" type="ORF">AVDCRST_MAG51-3166</name>
</gene>
<evidence type="ECO:0000313" key="2">
    <source>
        <dbReference type="EMBL" id="CAA9439442.1"/>
    </source>
</evidence>
<dbReference type="EMBL" id="CADCUX010000680">
    <property type="protein sequence ID" value="CAA9439442.1"/>
    <property type="molecule type" value="Genomic_DNA"/>
</dbReference>
<feature type="non-terminal residue" evidence="2">
    <location>
        <position position="270"/>
    </location>
</feature>
<feature type="compositionally biased region" description="Low complexity" evidence="1">
    <location>
        <begin position="235"/>
        <end position="256"/>
    </location>
</feature>
<feature type="region of interest" description="Disordered" evidence="1">
    <location>
        <begin position="1"/>
        <end position="270"/>
    </location>
</feature>
<proteinExistence type="predicted"/>
<feature type="non-terminal residue" evidence="2">
    <location>
        <position position="1"/>
    </location>
</feature>